<dbReference type="PANTHER" id="PTHR14969:SF13">
    <property type="entry name" value="AT30094P"/>
    <property type="match status" value="1"/>
</dbReference>
<dbReference type="OrthoDB" id="9801622at2"/>
<dbReference type="InterPro" id="IPR036938">
    <property type="entry name" value="PAP2/HPO_sf"/>
</dbReference>
<protein>
    <submittedName>
        <fullName evidence="1">Uncharacterized protein</fullName>
    </submittedName>
</protein>
<dbReference type="EMBL" id="AP025739">
    <property type="protein sequence ID" value="BDI33677.1"/>
    <property type="molecule type" value="Genomic_DNA"/>
</dbReference>
<dbReference type="InterPro" id="IPR000326">
    <property type="entry name" value="PAP2/HPO"/>
</dbReference>
<accession>A0A402D091</accession>
<sequence>MHLATLFCAKYLFALPIALLLWGWISANARDRRALLIRGVVALIVGVALAKGGGALYDDPRPFVVGHFPPMIAHAPDNGFPSDHSLLVFSCALLLWPFDRRLCAAAFVCAALVGAGRVASGLHHPIDVLASLAFAGIGCAAGVAISRIRDQNHHALQKGDIH</sequence>
<dbReference type="Proteomes" id="UP000287394">
    <property type="component" value="Chromosome"/>
</dbReference>
<dbReference type="Gene3D" id="1.20.144.10">
    <property type="entry name" value="Phosphatidic acid phosphatase type 2/haloperoxidase"/>
    <property type="match status" value="1"/>
</dbReference>
<dbReference type="AlphaFoldDB" id="A0A402D091"/>
<dbReference type="PANTHER" id="PTHR14969">
    <property type="entry name" value="SPHINGOSINE-1-PHOSPHATE PHOSPHOHYDROLASE"/>
    <property type="match status" value="1"/>
</dbReference>
<dbReference type="SUPFAM" id="SSF48317">
    <property type="entry name" value="Acid phosphatase/Vanadium-dependent haloperoxidase"/>
    <property type="match status" value="1"/>
</dbReference>
<reference evidence="1 2" key="1">
    <citation type="journal article" date="2019" name="Int. J. Syst. Evol. Microbiol.">
        <title>Capsulimonas corticalis gen. nov., sp. nov., an aerobic capsulated bacterium, of a novel bacterial order, Capsulimonadales ord. nov., of the class Armatimonadia of the phylum Armatimonadetes.</title>
        <authorList>
            <person name="Li J."/>
            <person name="Kudo C."/>
            <person name="Tonouchi A."/>
        </authorList>
    </citation>
    <scope>NUCLEOTIDE SEQUENCE [LARGE SCALE GENOMIC DNA]</scope>
    <source>
        <strain evidence="1 2">AX-7</strain>
    </source>
</reference>
<organism evidence="1 2">
    <name type="scientific">Capsulimonas corticalis</name>
    <dbReference type="NCBI Taxonomy" id="2219043"/>
    <lineage>
        <taxon>Bacteria</taxon>
        <taxon>Bacillati</taxon>
        <taxon>Armatimonadota</taxon>
        <taxon>Armatimonadia</taxon>
        <taxon>Capsulimonadales</taxon>
        <taxon>Capsulimonadaceae</taxon>
        <taxon>Capsulimonas</taxon>
    </lineage>
</organism>
<gene>
    <name evidence="1" type="ORF">CCAX7_57280</name>
</gene>
<dbReference type="SMART" id="SM00014">
    <property type="entry name" value="acidPPc"/>
    <property type="match status" value="1"/>
</dbReference>
<dbReference type="KEGG" id="ccot:CCAX7_57280"/>
<name>A0A402D091_9BACT</name>
<evidence type="ECO:0000313" key="2">
    <source>
        <dbReference type="Proteomes" id="UP000287394"/>
    </source>
</evidence>
<dbReference type="RefSeq" id="WP_119322996.1">
    <property type="nucleotide sequence ID" value="NZ_AP025739.1"/>
</dbReference>
<keyword evidence="2" id="KW-1185">Reference proteome</keyword>
<evidence type="ECO:0000313" key="1">
    <source>
        <dbReference type="EMBL" id="BDI33677.1"/>
    </source>
</evidence>
<proteinExistence type="predicted"/>
<dbReference type="FunCoup" id="A0A402D091">
    <property type="interactions" value="37"/>
</dbReference>
<dbReference type="Pfam" id="PF01569">
    <property type="entry name" value="PAP2"/>
    <property type="match status" value="1"/>
</dbReference>